<keyword evidence="2" id="KW-0328">Glycosyltransferase</keyword>
<dbReference type="Pfam" id="PF00535">
    <property type="entry name" value="Glycos_transf_2"/>
    <property type="match status" value="1"/>
</dbReference>
<comment type="similarity">
    <text evidence="1">Belongs to the glycosyltransferase 2 family.</text>
</comment>
<dbReference type="AlphaFoldDB" id="A0A7Z2VWL8"/>
<proteinExistence type="inferred from homology"/>
<dbReference type="InterPro" id="IPR001173">
    <property type="entry name" value="Glyco_trans_2-like"/>
</dbReference>
<name>A0A7Z2VWL8_9BURK</name>
<keyword evidence="6" id="KW-1185">Reference proteome</keyword>
<dbReference type="Gene3D" id="3.90.550.10">
    <property type="entry name" value="Spore Coat Polysaccharide Biosynthesis Protein SpsA, Chain A"/>
    <property type="match status" value="1"/>
</dbReference>
<sequence>MSVPTSDHSPSAATVAGAQRPRVLISILNWNGLQKTLTCLESLKDQRASTPADVTTLVIDNGSRNDEAAALSAALASTDVVLKCLPNNLGFTGGHNVAIKMAIEEGYDFIWLLNNDAKVTPGTLRELVAEIQQHPRCGVVSPILRDIDDGTVARCVNTHEWDKRCSRRILDIEEARRFQEEHPLETWVDGTAVLFRVSALKEVGLLDDRLFAYYDDNEIGVRLAARGWSSRCVFTATVLHENRKKLEEFPSYLSYLLQRNELLFYYANTPPKYRSLLWLRLMDKAWFDASRFHQYGLEGHSKAAMLGIYDFMKGNFGPPAHDRPVPASMYALRAAAGLFYNIKNTPMRLKKRLAAR</sequence>
<dbReference type="CDD" id="cd04186">
    <property type="entry name" value="GT_2_like_c"/>
    <property type="match status" value="1"/>
</dbReference>
<feature type="domain" description="Glycosyltransferase 2-like" evidence="4">
    <location>
        <begin position="30"/>
        <end position="203"/>
    </location>
</feature>
<dbReference type="SUPFAM" id="SSF53448">
    <property type="entry name" value="Nucleotide-diphospho-sugar transferases"/>
    <property type="match status" value="1"/>
</dbReference>
<dbReference type="Proteomes" id="UP000502415">
    <property type="component" value="Chromosome"/>
</dbReference>
<evidence type="ECO:0000256" key="3">
    <source>
        <dbReference type="ARBA" id="ARBA00022679"/>
    </source>
</evidence>
<dbReference type="PANTHER" id="PTHR43179">
    <property type="entry name" value="RHAMNOSYLTRANSFERASE WBBL"/>
    <property type="match status" value="1"/>
</dbReference>
<gene>
    <name evidence="5" type="ORF">HH212_13210</name>
</gene>
<dbReference type="InterPro" id="IPR029044">
    <property type="entry name" value="Nucleotide-diphossugar_trans"/>
</dbReference>
<evidence type="ECO:0000313" key="5">
    <source>
        <dbReference type="EMBL" id="QJE00863.1"/>
    </source>
</evidence>
<evidence type="ECO:0000313" key="6">
    <source>
        <dbReference type="Proteomes" id="UP000502415"/>
    </source>
</evidence>
<accession>A0A7Z2VWL8</accession>
<evidence type="ECO:0000256" key="1">
    <source>
        <dbReference type="ARBA" id="ARBA00006739"/>
    </source>
</evidence>
<dbReference type="EMBL" id="CP051685">
    <property type="protein sequence ID" value="QJE00863.1"/>
    <property type="molecule type" value="Genomic_DNA"/>
</dbReference>
<keyword evidence="3 5" id="KW-0808">Transferase</keyword>
<dbReference type="PANTHER" id="PTHR43179:SF12">
    <property type="entry name" value="GALACTOFURANOSYLTRANSFERASE GLFT2"/>
    <property type="match status" value="1"/>
</dbReference>
<organism evidence="5 6">
    <name type="scientific">Massilia forsythiae</name>
    <dbReference type="NCBI Taxonomy" id="2728020"/>
    <lineage>
        <taxon>Bacteria</taxon>
        <taxon>Pseudomonadati</taxon>
        <taxon>Pseudomonadota</taxon>
        <taxon>Betaproteobacteria</taxon>
        <taxon>Burkholderiales</taxon>
        <taxon>Oxalobacteraceae</taxon>
        <taxon>Telluria group</taxon>
        <taxon>Massilia</taxon>
    </lineage>
</organism>
<dbReference type="KEGG" id="mfy:HH212_13210"/>
<evidence type="ECO:0000256" key="2">
    <source>
        <dbReference type="ARBA" id="ARBA00022676"/>
    </source>
</evidence>
<protein>
    <submittedName>
        <fullName evidence="5">Glycosyltransferase family 2 protein</fullName>
    </submittedName>
</protein>
<dbReference type="RefSeq" id="WP_170202893.1">
    <property type="nucleotide sequence ID" value="NZ_CP051685.1"/>
</dbReference>
<dbReference type="GO" id="GO:0016757">
    <property type="term" value="F:glycosyltransferase activity"/>
    <property type="evidence" value="ECO:0007669"/>
    <property type="project" value="UniProtKB-KW"/>
</dbReference>
<evidence type="ECO:0000259" key="4">
    <source>
        <dbReference type="Pfam" id="PF00535"/>
    </source>
</evidence>
<reference evidence="5 6" key="1">
    <citation type="submission" date="2020-04" db="EMBL/GenBank/DDBJ databases">
        <title>Genome sequencing of novel species.</title>
        <authorList>
            <person name="Heo J."/>
            <person name="Kim S.-J."/>
            <person name="Kim J.-S."/>
            <person name="Hong S.-B."/>
            <person name="Kwon S.-W."/>
        </authorList>
    </citation>
    <scope>NUCLEOTIDE SEQUENCE [LARGE SCALE GENOMIC DNA]</scope>
    <source>
        <strain evidence="5 6">GN2-R2</strain>
    </source>
</reference>